<evidence type="ECO:0000313" key="3">
    <source>
        <dbReference type="Proteomes" id="UP000094385"/>
    </source>
</evidence>
<evidence type="ECO:0000313" key="2">
    <source>
        <dbReference type="EMBL" id="ODQ68963.1"/>
    </source>
</evidence>
<keyword evidence="3" id="KW-1185">Reference proteome</keyword>
<organism evidence="2 3">
    <name type="scientific">Lipomyces starkeyi NRRL Y-11557</name>
    <dbReference type="NCBI Taxonomy" id="675824"/>
    <lineage>
        <taxon>Eukaryota</taxon>
        <taxon>Fungi</taxon>
        <taxon>Dikarya</taxon>
        <taxon>Ascomycota</taxon>
        <taxon>Saccharomycotina</taxon>
        <taxon>Lipomycetes</taxon>
        <taxon>Lipomycetales</taxon>
        <taxon>Lipomycetaceae</taxon>
        <taxon>Lipomyces</taxon>
    </lineage>
</organism>
<gene>
    <name evidence="2" type="ORF">LIPSTDRAFT_76610</name>
</gene>
<feature type="chain" id="PRO_5009133961" evidence="1">
    <location>
        <begin position="21"/>
        <end position="69"/>
    </location>
</feature>
<reference evidence="2 3" key="1">
    <citation type="journal article" date="2016" name="Proc. Natl. Acad. Sci. U.S.A.">
        <title>Comparative genomics of biotechnologically important yeasts.</title>
        <authorList>
            <person name="Riley R."/>
            <person name="Haridas S."/>
            <person name="Wolfe K.H."/>
            <person name="Lopes M.R."/>
            <person name="Hittinger C.T."/>
            <person name="Goeker M."/>
            <person name="Salamov A.A."/>
            <person name="Wisecaver J.H."/>
            <person name="Long T.M."/>
            <person name="Calvey C.H."/>
            <person name="Aerts A.L."/>
            <person name="Barry K.W."/>
            <person name="Choi C."/>
            <person name="Clum A."/>
            <person name="Coughlan A.Y."/>
            <person name="Deshpande S."/>
            <person name="Douglass A.P."/>
            <person name="Hanson S.J."/>
            <person name="Klenk H.-P."/>
            <person name="LaButti K.M."/>
            <person name="Lapidus A."/>
            <person name="Lindquist E.A."/>
            <person name="Lipzen A.M."/>
            <person name="Meier-Kolthoff J.P."/>
            <person name="Ohm R.A."/>
            <person name="Otillar R.P."/>
            <person name="Pangilinan J.L."/>
            <person name="Peng Y."/>
            <person name="Rokas A."/>
            <person name="Rosa C.A."/>
            <person name="Scheuner C."/>
            <person name="Sibirny A.A."/>
            <person name="Slot J.C."/>
            <person name="Stielow J.B."/>
            <person name="Sun H."/>
            <person name="Kurtzman C.P."/>
            <person name="Blackwell M."/>
            <person name="Grigoriev I.V."/>
            <person name="Jeffries T.W."/>
        </authorList>
    </citation>
    <scope>NUCLEOTIDE SEQUENCE [LARGE SCALE GENOMIC DNA]</scope>
    <source>
        <strain evidence="2 3">NRRL Y-11557</strain>
    </source>
</reference>
<sequence>MTYDSTTLDVIFLITLFAVSLKPRLENMNSGPSNQSAYGAKGYSLHLRMITLAMSIRRYLNHCPLARTS</sequence>
<protein>
    <submittedName>
        <fullName evidence="2">Uncharacterized protein</fullName>
    </submittedName>
</protein>
<accession>A0A1E3PU75</accession>
<proteinExistence type="predicted"/>
<evidence type="ECO:0000256" key="1">
    <source>
        <dbReference type="SAM" id="SignalP"/>
    </source>
</evidence>
<name>A0A1E3PU75_LIPST</name>
<dbReference type="EMBL" id="KV454307">
    <property type="protein sequence ID" value="ODQ68963.1"/>
    <property type="molecule type" value="Genomic_DNA"/>
</dbReference>
<keyword evidence="1" id="KW-0732">Signal</keyword>
<feature type="signal peptide" evidence="1">
    <location>
        <begin position="1"/>
        <end position="20"/>
    </location>
</feature>
<dbReference type="Proteomes" id="UP000094385">
    <property type="component" value="Unassembled WGS sequence"/>
</dbReference>
<dbReference type="AlphaFoldDB" id="A0A1E3PU75"/>